<dbReference type="Pfam" id="PF06725">
    <property type="entry name" value="3D"/>
    <property type="match status" value="1"/>
</dbReference>
<dbReference type="Pfam" id="PF07501">
    <property type="entry name" value="G5"/>
    <property type="match status" value="1"/>
</dbReference>
<gene>
    <name evidence="3" type="ORF">UX44_C0002G0007</name>
</gene>
<evidence type="ECO:0000259" key="2">
    <source>
        <dbReference type="PROSITE" id="PS51109"/>
    </source>
</evidence>
<dbReference type="EMBL" id="LCMF01000002">
    <property type="protein sequence ID" value="KKU31974.1"/>
    <property type="molecule type" value="Genomic_DNA"/>
</dbReference>
<feature type="domain" description="G5" evidence="2">
    <location>
        <begin position="63"/>
        <end position="142"/>
    </location>
</feature>
<organism evidence="3 4">
    <name type="scientific">candidate division WWE3 bacterium GW2011_GWA1_46_21</name>
    <dbReference type="NCBI Taxonomy" id="1619107"/>
    <lineage>
        <taxon>Bacteria</taxon>
        <taxon>Katanobacteria</taxon>
    </lineage>
</organism>
<dbReference type="CDD" id="cd22786">
    <property type="entry name" value="DPBB_YuiC-like"/>
    <property type="match status" value="1"/>
</dbReference>
<protein>
    <recommendedName>
        <fullName evidence="2">G5 domain-containing protein</fullName>
    </recommendedName>
</protein>
<proteinExistence type="predicted"/>
<dbReference type="GO" id="GO:0019867">
    <property type="term" value="C:outer membrane"/>
    <property type="evidence" value="ECO:0007669"/>
    <property type="project" value="InterPro"/>
</dbReference>
<evidence type="ECO:0000313" key="3">
    <source>
        <dbReference type="EMBL" id="KKU31974.1"/>
    </source>
</evidence>
<dbReference type="Gene3D" id="2.20.230.10">
    <property type="entry name" value="Resuscitation-promoting factor rpfb"/>
    <property type="match status" value="1"/>
</dbReference>
<dbReference type="PANTHER" id="PTHR39160:SF4">
    <property type="entry name" value="RESUSCITATION-PROMOTING FACTOR RPFB"/>
    <property type="match status" value="1"/>
</dbReference>
<dbReference type="InterPro" id="IPR036908">
    <property type="entry name" value="RlpA-like_sf"/>
</dbReference>
<dbReference type="SMART" id="SM01208">
    <property type="entry name" value="G5"/>
    <property type="match status" value="1"/>
</dbReference>
<dbReference type="InterPro" id="IPR011098">
    <property type="entry name" value="G5_dom"/>
</dbReference>
<dbReference type="GO" id="GO:0004553">
    <property type="term" value="F:hydrolase activity, hydrolyzing O-glycosyl compounds"/>
    <property type="evidence" value="ECO:0007669"/>
    <property type="project" value="InterPro"/>
</dbReference>
<dbReference type="InterPro" id="IPR010611">
    <property type="entry name" value="3D_dom"/>
</dbReference>
<comment type="caution">
    <text evidence="3">The sequence shown here is derived from an EMBL/GenBank/DDBJ whole genome shotgun (WGS) entry which is preliminary data.</text>
</comment>
<dbReference type="Proteomes" id="UP000034732">
    <property type="component" value="Unassembled WGS sequence"/>
</dbReference>
<accession>A0A0G1PGS7</accession>
<name>A0A0G1PGS7_UNCKA</name>
<dbReference type="AlphaFoldDB" id="A0A0G1PGS7"/>
<dbReference type="Gene3D" id="2.40.40.10">
    <property type="entry name" value="RlpA-like domain"/>
    <property type="match status" value="1"/>
</dbReference>
<evidence type="ECO:0000313" key="4">
    <source>
        <dbReference type="Proteomes" id="UP000034732"/>
    </source>
</evidence>
<dbReference type="PROSITE" id="PS51109">
    <property type="entry name" value="G5"/>
    <property type="match status" value="1"/>
</dbReference>
<dbReference type="PANTHER" id="PTHR39160">
    <property type="entry name" value="CELL WALL-BINDING PROTEIN YOCH"/>
    <property type="match status" value="1"/>
</dbReference>
<sequence>MKWMLKGAILAGNQHHRILSVPLFIAGFLSVLPVVPKGEVLGVTNEIYFSADTTKHTQQVTTTTAFEQTEAIEYEPVPFDIVYREDPQTEYGVETIVEKGADGTKALTYLVTHWENNVIDRRLVGTKVTAPRTQIVSKGTKIVWKILETPDAGTVKYWRKMRVWATKYDHTCPGCNYTTAVGAYLQKGVCATDPKVIPLWTSFYIPGYGKCTALDVGGAIKGAKIDMAYEDAAKAAWGAGWKDIYLMDNLPE</sequence>
<reference evidence="3 4" key="1">
    <citation type="journal article" date="2015" name="Nature">
        <title>rRNA introns, odd ribosomes, and small enigmatic genomes across a large radiation of phyla.</title>
        <authorList>
            <person name="Brown C.T."/>
            <person name="Hug L.A."/>
            <person name="Thomas B.C."/>
            <person name="Sharon I."/>
            <person name="Castelle C.J."/>
            <person name="Singh A."/>
            <person name="Wilkins M.J."/>
            <person name="Williams K.H."/>
            <person name="Banfield J.F."/>
        </authorList>
    </citation>
    <scope>NUCLEOTIDE SEQUENCE [LARGE SCALE GENOMIC DNA]</scope>
</reference>
<evidence type="ECO:0000256" key="1">
    <source>
        <dbReference type="ARBA" id="ARBA00022729"/>
    </source>
</evidence>
<dbReference type="InterPro" id="IPR051933">
    <property type="entry name" value="Resuscitation_pf_RpfB"/>
</dbReference>
<dbReference type="GO" id="GO:0009254">
    <property type="term" value="P:peptidoglycan turnover"/>
    <property type="evidence" value="ECO:0007669"/>
    <property type="project" value="InterPro"/>
</dbReference>
<keyword evidence="1" id="KW-0732">Signal</keyword>